<dbReference type="AlphaFoldDB" id="A0A0E9V933"/>
<name>A0A0E9V933_ANGAN</name>
<organism evidence="1">
    <name type="scientific">Anguilla anguilla</name>
    <name type="common">European freshwater eel</name>
    <name type="synonym">Muraena anguilla</name>
    <dbReference type="NCBI Taxonomy" id="7936"/>
    <lineage>
        <taxon>Eukaryota</taxon>
        <taxon>Metazoa</taxon>
        <taxon>Chordata</taxon>
        <taxon>Craniata</taxon>
        <taxon>Vertebrata</taxon>
        <taxon>Euteleostomi</taxon>
        <taxon>Actinopterygii</taxon>
        <taxon>Neopterygii</taxon>
        <taxon>Teleostei</taxon>
        <taxon>Anguilliformes</taxon>
        <taxon>Anguillidae</taxon>
        <taxon>Anguilla</taxon>
    </lineage>
</organism>
<proteinExistence type="predicted"/>
<accession>A0A0E9V933</accession>
<dbReference type="EMBL" id="GBXM01034020">
    <property type="protein sequence ID" value="JAH74557.1"/>
    <property type="molecule type" value="Transcribed_RNA"/>
</dbReference>
<sequence>MQKTSQSYKDSLYFSSININISLYNSNNLKHEQTKPYVHDTWGTLKQACKHMWTSAIMK</sequence>
<evidence type="ECO:0000313" key="1">
    <source>
        <dbReference type="EMBL" id="JAH74557.1"/>
    </source>
</evidence>
<reference evidence="1" key="2">
    <citation type="journal article" date="2015" name="Fish Shellfish Immunol.">
        <title>Early steps in the European eel (Anguilla anguilla)-Vibrio vulnificus interaction in the gills: Role of the RtxA13 toxin.</title>
        <authorList>
            <person name="Callol A."/>
            <person name="Pajuelo D."/>
            <person name="Ebbesson L."/>
            <person name="Teles M."/>
            <person name="MacKenzie S."/>
            <person name="Amaro C."/>
        </authorList>
    </citation>
    <scope>NUCLEOTIDE SEQUENCE</scope>
</reference>
<protein>
    <submittedName>
        <fullName evidence="1">Uncharacterized protein</fullName>
    </submittedName>
</protein>
<reference evidence="1" key="1">
    <citation type="submission" date="2014-11" db="EMBL/GenBank/DDBJ databases">
        <authorList>
            <person name="Amaro Gonzalez C."/>
        </authorList>
    </citation>
    <scope>NUCLEOTIDE SEQUENCE</scope>
</reference>